<gene>
    <name evidence="2" type="ORF">WJX74_007345</name>
</gene>
<evidence type="ECO:0000313" key="2">
    <source>
        <dbReference type="EMBL" id="KAK9822323.1"/>
    </source>
</evidence>
<sequence length="572" mass="62854">MQVPFQEVYLGQPWTQNTACASFWPGSGLLRNLALQGNMAIKKVVILLPQQQTSESRPAEKVLHFPRGMHLLGFPEAFPTQSVFIRTCYADLHAIMDRYSAGDGPVRIWYFMGTPGIGKSYLGGLFVMKLLRAGKKIIWQNSTKQDGQMAFTLLTLQSPDGAGSVRMLSAHETWMFLKSKPTTVYVVDGAEPGISSKTHAAPVLVFASPKKRFREPIKLPQTCKVLIVPPFSQDELLDMQALMLFAKLYRTDDVSDKIFHMVPLKPATSPRETSPVKLPRPRHYLEGSIKIATEFVHALLVQRLYLGSSLSARLNIVTQENLLETAAANGYQLESLVHLLAVKGGELKCRWLDSQEDFTMQLKAAKPASFHSAAQLMQVAQVDGSIYALPTSTTYPAVDSAVTPCIYLQSAKAKSHTLQVDALKELRQALGSSGKQESAFQAAASLIHPPRVFKKPLVVMVTTPAHFDDSYKQLQMSKGAQPKPVTSVMQAVATIPIEDWAAAHLTPLVDPDEHSVEGSSGTAHIDQDRDGGALTSEPHDSGMEIDHGLPMETHQASTGWSGIKRQHRSDQL</sequence>
<dbReference type="InterPro" id="IPR052980">
    <property type="entry name" value="Crinkler_effector"/>
</dbReference>
<dbReference type="PANTHER" id="PTHR33129">
    <property type="entry name" value="PROTEIN KINASE DOMAIN-CONTAINING PROTEIN-RELATED"/>
    <property type="match status" value="1"/>
</dbReference>
<dbReference type="EMBL" id="JALJOS010000033">
    <property type="protein sequence ID" value="KAK9822323.1"/>
    <property type="molecule type" value="Genomic_DNA"/>
</dbReference>
<reference evidence="2 3" key="1">
    <citation type="journal article" date="2024" name="Nat. Commun.">
        <title>Phylogenomics reveals the evolutionary origins of lichenization in chlorophyte algae.</title>
        <authorList>
            <person name="Puginier C."/>
            <person name="Libourel C."/>
            <person name="Otte J."/>
            <person name="Skaloud P."/>
            <person name="Haon M."/>
            <person name="Grisel S."/>
            <person name="Petersen M."/>
            <person name="Berrin J.G."/>
            <person name="Delaux P.M."/>
            <person name="Dal Grande F."/>
            <person name="Keller J."/>
        </authorList>
    </citation>
    <scope>NUCLEOTIDE SEQUENCE [LARGE SCALE GENOMIC DNA]</scope>
    <source>
        <strain evidence="2 3">SAG 2145</strain>
    </source>
</reference>
<proteinExistence type="predicted"/>
<dbReference type="AlphaFoldDB" id="A0AAW1QLH6"/>
<evidence type="ECO:0000256" key="1">
    <source>
        <dbReference type="SAM" id="MobiDB-lite"/>
    </source>
</evidence>
<feature type="compositionally biased region" description="Basic and acidic residues" evidence="1">
    <location>
        <begin position="525"/>
        <end position="549"/>
    </location>
</feature>
<protein>
    <submittedName>
        <fullName evidence="2">Uncharacterized protein</fullName>
    </submittedName>
</protein>
<evidence type="ECO:0000313" key="3">
    <source>
        <dbReference type="Proteomes" id="UP001438707"/>
    </source>
</evidence>
<organism evidence="2 3">
    <name type="scientific">Apatococcus lobatus</name>
    <dbReference type="NCBI Taxonomy" id="904363"/>
    <lineage>
        <taxon>Eukaryota</taxon>
        <taxon>Viridiplantae</taxon>
        <taxon>Chlorophyta</taxon>
        <taxon>core chlorophytes</taxon>
        <taxon>Trebouxiophyceae</taxon>
        <taxon>Chlorellales</taxon>
        <taxon>Chlorellaceae</taxon>
        <taxon>Apatococcus</taxon>
    </lineage>
</organism>
<keyword evidence="3" id="KW-1185">Reference proteome</keyword>
<dbReference type="PANTHER" id="PTHR33129:SF1">
    <property type="entry name" value="ATP-BINDING PROTEIN"/>
    <property type="match status" value="1"/>
</dbReference>
<dbReference type="Proteomes" id="UP001438707">
    <property type="component" value="Unassembled WGS sequence"/>
</dbReference>
<name>A0AAW1QLH6_9CHLO</name>
<accession>A0AAW1QLH6</accession>
<feature type="region of interest" description="Disordered" evidence="1">
    <location>
        <begin position="510"/>
        <end position="572"/>
    </location>
</feature>
<comment type="caution">
    <text evidence="2">The sequence shown here is derived from an EMBL/GenBank/DDBJ whole genome shotgun (WGS) entry which is preliminary data.</text>
</comment>